<feature type="compositionally biased region" description="Basic residues" evidence="1">
    <location>
        <begin position="29"/>
        <end position="42"/>
    </location>
</feature>
<keyword evidence="3" id="KW-1185">Reference proteome</keyword>
<protein>
    <submittedName>
        <fullName evidence="2">Uncharacterized protein</fullName>
    </submittedName>
</protein>
<feature type="compositionally biased region" description="Polar residues" evidence="1">
    <location>
        <begin position="821"/>
        <end position="832"/>
    </location>
</feature>
<feature type="region of interest" description="Disordered" evidence="1">
    <location>
        <begin position="152"/>
        <end position="179"/>
    </location>
</feature>
<feature type="compositionally biased region" description="Polar residues" evidence="1">
    <location>
        <begin position="304"/>
        <end position="325"/>
    </location>
</feature>
<evidence type="ECO:0000256" key="1">
    <source>
        <dbReference type="SAM" id="MobiDB-lite"/>
    </source>
</evidence>
<dbReference type="Proteomes" id="UP000012073">
    <property type="component" value="Unassembled WGS sequence"/>
</dbReference>
<feature type="region of interest" description="Disordered" evidence="1">
    <location>
        <begin position="757"/>
        <end position="776"/>
    </location>
</feature>
<dbReference type="KEGG" id="ccp:CHC_T00003243001"/>
<dbReference type="GeneID" id="17322433"/>
<evidence type="ECO:0000313" key="2">
    <source>
        <dbReference type="EMBL" id="CDF34902.1"/>
    </source>
</evidence>
<dbReference type="EMBL" id="HG001709">
    <property type="protein sequence ID" value="CDF34902.1"/>
    <property type="molecule type" value="Genomic_DNA"/>
</dbReference>
<feature type="compositionally biased region" description="Polar residues" evidence="1">
    <location>
        <begin position="340"/>
        <end position="349"/>
    </location>
</feature>
<name>R7Q8Q1_CHOCR</name>
<proteinExistence type="predicted"/>
<feature type="compositionally biased region" description="Acidic residues" evidence="1">
    <location>
        <begin position="13"/>
        <end position="23"/>
    </location>
</feature>
<feature type="region of interest" description="Disordered" evidence="1">
    <location>
        <begin position="12"/>
        <end position="45"/>
    </location>
</feature>
<dbReference type="AlphaFoldDB" id="R7Q8Q1"/>
<sequence>MFTQHSEVYHFDDNEEDDIDVDNGSDRGHSHRFPHHHHHFHPPHQVQNDNHVHYFTFGDTSEAPPSRDPPNHTDVFLFHRSNSSRLRFVDLHDVVAYVLQSIGLNDAVAGRGATSAAAVAAAAQLPLDRSHAIATALDSAWFESRRASASIMPEDDGADGRQPSIPRDVPPGSDQQARGTAAVEALLPPLAGMLRALANRIDGTEVPALFDGTGQQQGQELFNQFGSLAATLASTGALVSTLLPSEGTQQTGDQAAEPQAEMRPSGPDTNTNRNAQGIDRSNSELRSTRINGTSAENREGPQTPRHSSGGNNASRPPRNAQTRSSRATDSEPPRPRLGRSNPSTASSVSEGLAANGDFVLRMLSYYLRSISPAPTNGMGPLATEGATADSVLDNVYGSGARPRPEDWWLRVIQIVMRNLTPQQFHRVLSGDFRPLNSLEVDIWDVICENVVGCNPTRERGDIPFRSIFTDTVCEALHTLTHEIEEYHGISAGLSGGERLANLCSHVMPVVEDKMDDLSMLLTCQRENSEFGQDLLNLLKSTWGELSNILARDLQVDWQALLAILRAALHAVGKQVVGESLAVLFPTFANLFSSRAESVYNAFRENPEISDPIYQRARRSEAVLTRSAGSDRGGAVMRQRAFTDTTAHDAEDLTDGDLSDLLDVSAAEFSEDMSDGDGSSCCRSDADREGQANALHANRPRMAANDSDVELTTEDFDDLAAQLDAEYAGASDEVPRANTIPAPSAEDMDIIARELEKEHANSNPSASSTSEKPTRIPTTGVKRMAGMSSLLAASMSRPGFAPGLGVGGGAGAAAMNRTTFSTARSVPRTSRGQPSMIPRDDFETVLGPQDGKTWRRVVHGDEAKVRSSVKGPLSRGYQNKKSSVPSLTLETAAVMAVEDAKAAAREAQLSGEATEQLVNVVRENRSMYLQELENAISSRLATDPDFDRETFPNAAARFSKPG</sequence>
<evidence type="ECO:0000313" key="3">
    <source>
        <dbReference type="Proteomes" id="UP000012073"/>
    </source>
</evidence>
<accession>R7Q8Q1</accession>
<dbReference type="Gramene" id="CDF34902">
    <property type="protein sequence ID" value="CDF34902"/>
    <property type="gene ID" value="CHC_T00003243001"/>
</dbReference>
<feature type="compositionally biased region" description="Polar residues" evidence="1">
    <location>
        <begin position="760"/>
        <end position="770"/>
    </location>
</feature>
<feature type="region of interest" description="Disordered" evidence="1">
    <location>
        <begin position="247"/>
        <end position="349"/>
    </location>
</feature>
<reference evidence="3" key="1">
    <citation type="journal article" date="2013" name="Proc. Natl. Acad. Sci. U.S.A.">
        <title>Genome structure and metabolic features in the red seaweed Chondrus crispus shed light on evolution of the Archaeplastida.</title>
        <authorList>
            <person name="Collen J."/>
            <person name="Porcel B."/>
            <person name="Carre W."/>
            <person name="Ball S.G."/>
            <person name="Chaparro C."/>
            <person name="Tonon T."/>
            <person name="Barbeyron T."/>
            <person name="Michel G."/>
            <person name="Noel B."/>
            <person name="Valentin K."/>
            <person name="Elias M."/>
            <person name="Artiguenave F."/>
            <person name="Arun A."/>
            <person name="Aury J.M."/>
            <person name="Barbosa-Neto J.F."/>
            <person name="Bothwell J.H."/>
            <person name="Bouget F.Y."/>
            <person name="Brillet L."/>
            <person name="Cabello-Hurtado F."/>
            <person name="Capella-Gutierrez S."/>
            <person name="Charrier B."/>
            <person name="Cladiere L."/>
            <person name="Cock J.M."/>
            <person name="Coelho S.M."/>
            <person name="Colleoni C."/>
            <person name="Czjzek M."/>
            <person name="Da Silva C."/>
            <person name="Delage L."/>
            <person name="Denoeud F."/>
            <person name="Deschamps P."/>
            <person name="Dittami S.M."/>
            <person name="Gabaldon T."/>
            <person name="Gachon C.M."/>
            <person name="Groisillier A."/>
            <person name="Herve C."/>
            <person name="Jabbari K."/>
            <person name="Katinka M."/>
            <person name="Kloareg B."/>
            <person name="Kowalczyk N."/>
            <person name="Labadie K."/>
            <person name="Leblanc C."/>
            <person name="Lopez P.J."/>
            <person name="McLachlan D.H."/>
            <person name="Meslet-Cladiere L."/>
            <person name="Moustafa A."/>
            <person name="Nehr Z."/>
            <person name="Nyvall Collen P."/>
            <person name="Panaud O."/>
            <person name="Partensky F."/>
            <person name="Poulain J."/>
            <person name="Rensing S.A."/>
            <person name="Rousvoal S."/>
            <person name="Samson G."/>
            <person name="Symeonidi A."/>
            <person name="Weissenbach J."/>
            <person name="Zambounis A."/>
            <person name="Wincker P."/>
            <person name="Boyen C."/>
        </authorList>
    </citation>
    <scope>NUCLEOTIDE SEQUENCE [LARGE SCALE GENOMIC DNA]</scope>
    <source>
        <strain evidence="3">cv. Stackhouse</strain>
    </source>
</reference>
<feature type="region of interest" description="Disordered" evidence="1">
    <location>
        <begin position="668"/>
        <end position="705"/>
    </location>
</feature>
<organism evidence="2 3">
    <name type="scientific">Chondrus crispus</name>
    <name type="common">Carrageen Irish moss</name>
    <name type="synonym">Polymorpha crispa</name>
    <dbReference type="NCBI Taxonomy" id="2769"/>
    <lineage>
        <taxon>Eukaryota</taxon>
        <taxon>Rhodophyta</taxon>
        <taxon>Florideophyceae</taxon>
        <taxon>Rhodymeniophycidae</taxon>
        <taxon>Gigartinales</taxon>
        <taxon>Gigartinaceae</taxon>
        <taxon>Chondrus</taxon>
    </lineage>
</organism>
<dbReference type="RefSeq" id="XP_005714721.1">
    <property type="nucleotide sequence ID" value="XM_005714664.1"/>
</dbReference>
<feature type="region of interest" description="Disordered" evidence="1">
    <location>
        <begin position="821"/>
        <end position="846"/>
    </location>
</feature>
<gene>
    <name evidence="2" type="ORF">CHC_T00003243001</name>
</gene>